<dbReference type="Proteomes" id="UP001244011">
    <property type="component" value="Unassembled WGS sequence"/>
</dbReference>
<comment type="caution">
    <text evidence="2">The sequence shown here is derived from an EMBL/GenBank/DDBJ whole genome shotgun (WGS) entry which is preliminary data.</text>
</comment>
<dbReference type="PANTHER" id="PTHR42069">
    <property type="entry name" value="HYPHAL ANASTAMOSIS-8 PROTEIN"/>
    <property type="match status" value="1"/>
</dbReference>
<keyword evidence="1" id="KW-1133">Transmembrane helix</keyword>
<sequence length="221" mass="24040">MTTESKRGYASSFEANSEDLHLQSKIRILRMVDGARVGLTVLALSMGITILGVSGDALAVYDTTHVPHDFLLPLWPDQFNLRPTVALVVGSAIVVVANAVSLLFSKVQSLRGKVAIHTSLTFAAPLVGLIAAIIAMVFFYAVNASATNDTLLSWTCRWKAVPMLQRPHFDTLCKESWAGLYMSILLVPVEALVLAVAVWQMKQERHTNAYVSARKGAPTMS</sequence>
<organism evidence="2 3">
    <name type="scientific">Phialemonium atrogriseum</name>
    <dbReference type="NCBI Taxonomy" id="1093897"/>
    <lineage>
        <taxon>Eukaryota</taxon>
        <taxon>Fungi</taxon>
        <taxon>Dikarya</taxon>
        <taxon>Ascomycota</taxon>
        <taxon>Pezizomycotina</taxon>
        <taxon>Sordariomycetes</taxon>
        <taxon>Sordariomycetidae</taxon>
        <taxon>Cephalothecales</taxon>
        <taxon>Cephalothecaceae</taxon>
        <taxon>Phialemonium</taxon>
    </lineage>
</organism>
<keyword evidence="1" id="KW-0472">Membrane</keyword>
<keyword evidence="1" id="KW-0812">Transmembrane</keyword>
<dbReference type="PANTHER" id="PTHR42069:SF1">
    <property type="entry name" value="MARVEL DOMAIN-CONTAINING PROTEIN"/>
    <property type="match status" value="1"/>
</dbReference>
<accession>A0AAJ0C4E8</accession>
<evidence type="ECO:0000313" key="3">
    <source>
        <dbReference type="Proteomes" id="UP001244011"/>
    </source>
</evidence>
<evidence type="ECO:0000313" key="2">
    <source>
        <dbReference type="EMBL" id="KAK1768487.1"/>
    </source>
</evidence>
<feature type="transmembrane region" description="Helical" evidence="1">
    <location>
        <begin position="178"/>
        <end position="199"/>
    </location>
</feature>
<protein>
    <submittedName>
        <fullName evidence="2">Uncharacterized protein</fullName>
    </submittedName>
</protein>
<feature type="transmembrane region" description="Helical" evidence="1">
    <location>
        <begin position="116"/>
        <end position="142"/>
    </location>
</feature>
<feature type="transmembrane region" description="Helical" evidence="1">
    <location>
        <begin position="81"/>
        <end position="104"/>
    </location>
</feature>
<evidence type="ECO:0000256" key="1">
    <source>
        <dbReference type="SAM" id="Phobius"/>
    </source>
</evidence>
<dbReference type="RefSeq" id="XP_060284700.1">
    <property type="nucleotide sequence ID" value="XM_060432323.1"/>
</dbReference>
<feature type="transmembrane region" description="Helical" evidence="1">
    <location>
        <begin position="37"/>
        <end position="61"/>
    </location>
</feature>
<dbReference type="EMBL" id="MU839005">
    <property type="protein sequence ID" value="KAK1768487.1"/>
    <property type="molecule type" value="Genomic_DNA"/>
</dbReference>
<reference evidence="2" key="1">
    <citation type="submission" date="2023-06" db="EMBL/GenBank/DDBJ databases">
        <title>Genome-scale phylogeny and comparative genomics of the fungal order Sordariales.</title>
        <authorList>
            <consortium name="Lawrence Berkeley National Laboratory"/>
            <person name="Hensen N."/>
            <person name="Bonometti L."/>
            <person name="Westerberg I."/>
            <person name="Brannstrom I.O."/>
            <person name="Guillou S."/>
            <person name="Cros-Aarteil S."/>
            <person name="Calhoun S."/>
            <person name="Haridas S."/>
            <person name="Kuo A."/>
            <person name="Mondo S."/>
            <person name="Pangilinan J."/>
            <person name="Riley R."/>
            <person name="Labutti K."/>
            <person name="Andreopoulos B."/>
            <person name="Lipzen A."/>
            <person name="Chen C."/>
            <person name="Yanf M."/>
            <person name="Daum C."/>
            <person name="Ng V."/>
            <person name="Clum A."/>
            <person name="Steindorff A."/>
            <person name="Ohm R."/>
            <person name="Martin F."/>
            <person name="Silar P."/>
            <person name="Natvig D."/>
            <person name="Lalanne C."/>
            <person name="Gautier V."/>
            <person name="Ament-Velasquez S.L."/>
            <person name="Kruys A."/>
            <person name="Hutchinson M.I."/>
            <person name="Powell A.J."/>
            <person name="Barry K."/>
            <person name="Miller A.N."/>
            <person name="Grigoriev I.V."/>
            <person name="Debuchy R."/>
            <person name="Gladieux P."/>
            <person name="Thoren M.H."/>
            <person name="Johannesson H."/>
        </authorList>
    </citation>
    <scope>NUCLEOTIDE SEQUENCE</scope>
    <source>
        <strain evidence="2">8032-3</strain>
    </source>
</reference>
<dbReference type="GeneID" id="85315510"/>
<proteinExistence type="predicted"/>
<gene>
    <name evidence="2" type="ORF">QBC33DRAFT_607000</name>
</gene>
<dbReference type="AlphaFoldDB" id="A0AAJ0C4E8"/>
<name>A0AAJ0C4E8_9PEZI</name>
<keyword evidence="3" id="KW-1185">Reference proteome</keyword>